<name>E5X1E1_9BACE</name>
<dbReference type="RefSeq" id="WP_004294666.1">
    <property type="nucleotide sequence ID" value="NZ_GL622544.1"/>
</dbReference>
<feature type="domain" description="FecR protein" evidence="1">
    <location>
        <begin position="129"/>
        <end position="222"/>
    </location>
</feature>
<dbReference type="Gene3D" id="2.60.120.1440">
    <property type="match status" value="1"/>
</dbReference>
<dbReference type="InterPro" id="IPR012373">
    <property type="entry name" value="Ferrdict_sens_TM"/>
</dbReference>
<dbReference type="AlphaFoldDB" id="E5X1E1"/>
<evidence type="ECO:0000313" key="3">
    <source>
        <dbReference type="Proteomes" id="UP000003246"/>
    </source>
</evidence>
<protein>
    <submittedName>
        <fullName evidence="2">FecR protein</fullName>
    </submittedName>
</protein>
<reference evidence="2 3" key="1">
    <citation type="submission" date="2010-10" db="EMBL/GenBank/DDBJ databases">
        <title>The Genome Sequence of Bacteroides eggerthii strain 1_2_48FAA.</title>
        <authorList>
            <consortium name="The Broad Institute Genome Sequencing Platform"/>
            <person name="Ward D."/>
            <person name="Earl A."/>
            <person name="Feldgarden M."/>
            <person name="Young S.K."/>
            <person name="Gargeya S."/>
            <person name="Zeng Q."/>
            <person name="Alvarado L."/>
            <person name="Berlin A."/>
            <person name="Bochicchio J."/>
            <person name="Chapman S.B."/>
            <person name="Chen Z."/>
            <person name="Freedman E."/>
            <person name="Gellesch M."/>
            <person name="Goldberg J."/>
            <person name="Griggs A."/>
            <person name="Gujja S."/>
            <person name="Heilman E."/>
            <person name="Heiman D."/>
            <person name="Howarth C."/>
            <person name="Mehta T."/>
            <person name="Neiman D."/>
            <person name="Pearson M."/>
            <person name="Roberts A."/>
            <person name="Saif S."/>
            <person name="Shea T."/>
            <person name="Shenoy N."/>
            <person name="Sisk P."/>
            <person name="Stolte C."/>
            <person name="Sykes S."/>
            <person name="White J."/>
            <person name="Yandava C."/>
            <person name="Allen-Vercoe E."/>
            <person name="Ambrose C."/>
            <person name="Strauss J."/>
            <person name="Daigneault M."/>
            <person name="Haas B."/>
            <person name="Nusbaum C."/>
            <person name="Birren B."/>
        </authorList>
    </citation>
    <scope>NUCLEOTIDE SEQUENCE [LARGE SCALE GENOMIC DNA]</scope>
    <source>
        <strain evidence="2 3">1_2_48FAA</strain>
    </source>
</reference>
<proteinExistence type="predicted"/>
<dbReference type="EMBL" id="ACWG01000034">
    <property type="protein sequence ID" value="EFV29034.1"/>
    <property type="molecule type" value="Genomic_DNA"/>
</dbReference>
<accession>E5X1E1</accession>
<evidence type="ECO:0000313" key="2">
    <source>
        <dbReference type="EMBL" id="EFV29034.1"/>
    </source>
</evidence>
<dbReference type="GO" id="GO:0016989">
    <property type="term" value="F:sigma factor antagonist activity"/>
    <property type="evidence" value="ECO:0007669"/>
    <property type="project" value="TreeGrafter"/>
</dbReference>
<dbReference type="InterPro" id="IPR006860">
    <property type="entry name" value="FecR"/>
</dbReference>
<dbReference type="HOGENOM" id="CLU_050192_2_2_10"/>
<dbReference type="Pfam" id="PF04773">
    <property type="entry name" value="FecR"/>
    <property type="match status" value="1"/>
</dbReference>
<dbReference type="PANTHER" id="PTHR30273:SF2">
    <property type="entry name" value="PROTEIN FECR"/>
    <property type="match status" value="1"/>
</dbReference>
<dbReference type="Proteomes" id="UP000003246">
    <property type="component" value="Unassembled WGS sequence"/>
</dbReference>
<comment type="caution">
    <text evidence="2">The sequence shown here is derived from an EMBL/GenBank/DDBJ whole genome shotgun (WGS) entry which is preliminary data.</text>
</comment>
<organism evidence="2 3">
    <name type="scientific">Bacteroides eggerthii 1_2_48FAA</name>
    <dbReference type="NCBI Taxonomy" id="665953"/>
    <lineage>
        <taxon>Bacteria</taxon>
        <taxon>Pseudomonadati</taxon>
        <taxon>Bacteroidota</taxon>
        <taxon>Bacteroidia</taxon>
        <taxon>Bacteroidales</taxon>
        <taxon>Bacteroidaceae</taxon>
        <taxon>Bacteroides</taxon>
    </lineage>
</organism>
<dbReference type="PANTHER" id="PTHR30273">
    <property type="entry name" value="PERIPLASMIC SIGNAL SENSOR AND SIGMA FACTOR ACTIVATOR FECR-RELATED"/>
    <property type="match status" value="1"/>
</dbReference>
<sequence length="252" mass="29091">MKERDNYIKAPHDLIIRYLDGFASLEEKKELLYWLKSSDENRDYFIQIRDLWLACDSAMATDAEIDIALKRLRNRLIFARQKTVSPKRFRIQWQQVAATFLVLISVGYGFYSKKRIVETVQEIVVQNQLITATGSKGQFILPDSTIVWLNSGSKLVYPEHFEKDRRVVTLEGEAYFQVAKNKSRPFVVQVKDLDIEVLGTSFNIASHAMLDKVETVLLSGSIKANINATGKKNPIEAKRVTRLQKRNRRDNH</sequence>
<evidence type="ECO:0000259" key="1">
    <source>
        <dbReference type="Pfam" id="PF04773"/>
    </source>
</evidence>
<gene>
    <name evidence="2" type="ORF">HMPREF1016_02748</name>
</gene>